<evidence type="ECO:0000256" key="4">
    <source>
        <dbReference type="ARBA" id="ARBA00022857"/>
    </source>
</evidence>
<dbReference type="PRINTS" id="PR00081">
    <property type="entry name" value="GDHRDH"/>
</dbReference>
<dbReference type="GO" id="GO:0016491">
    <property type="term" value="F:oxidoreductase activity"/>
    <property type="evidence" value="ECO:0007669"/>
    <property type="project" value="UniProtKB-KW"/>
</dbReference>
<evidence type="ECO:0008006" key="9">
    <source>
        <dbReference type="Google" id="ProtNLM"/>
    </source>
</evidence>
<evidence type="ECO:0000313" key="7">
    <source>
        <dbReference type="EMBL" id="RID44948.1"/>
    </source>
</evidence>
<dbReference type="PANTHER" id="PTHR42898">
    <property type="entry name" value="TROPINONE REDUCTASE"/>
    <property type="match status" value="1"/>
</dbReference>
<dbReference type="Proteomes" id="UP000264353">
    <property type="component" value="Chromosome A9"/>
</dbReference>
<proteinExistence type="inferred from homology"/>
<keyword evidence="4" id="KW-0521">NADP</keyword>
<protein>
    <recommendedName>
        <fullName evidence="9">3-oxoacyl-[acyl-carrier-protein] reductase</fullName>
    </recommendedName>
</protein>
<dbReference type="InterPro" id="IPR036291">
    <property type="entry name" value="NAD(P)-bd_dom_sf"/>
</dbReference>
<dbReference type="InterPro" id="IPR045000">
    <property type="entry name" value="TR"/>
</dbReference>
<dbReference type="AlphaFoldDB" id="A0A397XWK8"/>
<gene>
    <name evidence="7" type="ORF">BRARA_I01711</name>
</gene>
<evidence type="ECO:0000313" key="8">
    <source>
        <dbReference type="Proteomes" id="UP000264353"/>
    </source>
</evidence>
<dbReference type="PANTHER" id="PTHR42898:SF71">
    <property type="entry name" value="REDUCTASE, PUTATIVE-RELATED"/>
    <property type="match status" value="1"/>
</dbReference>
<dbReference type="Pfam" id="PF13561">
    <property type="entry name" value="adh_short_C2"/>
    <property type="match status" value="1"/>
</dbReference>
<name>A0A397XWK8_BRACM</name>
<dbReference type="InterPro" id="IPR002347">
    <property type="entry name" value="SDR_fam"/>
</dbReference>
<dbReference type="GO" id="GO:0009507">
    <property type="term" value="C:chloroplast"/>
    <property type="evidence" value="ECO:0007669"/>
    <property type="project" value="UniProtKB-SubCell"/>
</dbReference>
<evidence type="ECO:0000256" key="2">
    <source>
        <dbReference type="ARBA" id="ARBA00022528"/>
    </source>
</evidence>
<organism evidence="7 8">
    <name type="scientific">Brassica campestris</name>
    <name type="common">Field mustard</name>
    <dbReference type="NCBI Taxonomy" id="3711"/>
    <lineage>
        <taxon>Eukaryota</taxon>
        <taxon>Viridiplantae</taxon>
        <taxon>Streptophyta</taxon>
        <taxon>Embryophyta</taxon>
        <taxon>Tracheophyta</taxon>
        <taxon>Spermatophyta</taxon>
        <taxon>Magnoliopsida</taxon>
        <taxon>eudicotyledons</taxon>
        <taxon>Gunneridae</taxon>
        <taxon>Pentapetalae</taxon>
        <taxon>rosids</taxon>
        <taxon>malvids</taxon>
        <taxon>Brassicales</taxon>
        <taxon>Brassicaceae</taxon>
        <taxon>Brassiceae</taxon>
        <taxon>Brassica</taxon>
    </lineage>
</organism>
<evidence type="ECO:0000256" key="1">
    <source>
        <dbReference type="ARBA" id="ARBA00004229"/>
    </source>
</evidence>
<accession>A0A397XWK8</accession>
<dbReference type="EMBL" id="CM010636">
    <property type="protein sequence ID" value="RID44948.1"/>
    <property type="molecule type" value="Genomic_DNA"/>
</dbReference>
<dbReference type="SUPFAM" id="SSF51735">
    <property type="entry name" value="NAD(P)-binding Rossmann-fold domains"/>
    <property type="match status" value="1"/>
</dbReference>
<evidence type="ECO:0000256" key="3">
    <source>
        <dbReference type="ARBA" id="ARBA00022640"/>
    </source>
</evidence>
<comment type="similarity">
    <text evidence="6">Belongs to the short-chain dehydrogenases/reductases (SDR) family. SDR65C subfamily.</text>
</comment>
<dbReference type="Pfam" id="PF00106">
    <property type="entry name" value="adh_short"/>
    <property type="match status" value="1"/>
</dbReference>
<evidence type="ECO:0000256" key="5">
    <source>
        <dbReference type="ARBA" id="ARBA00023002"/>
    </source>
</evidence>
<keyword evidence="2" id="KW-0150">Chloroplast</keyword>
<keyword evidence="3" id="KW-0934">Plastid</keyword>
<comment type="subcellular location">
    <subcellularLocation>
        <location evidence="1">Plastid</location>
        <location evidence="1">Chloroplast</location>
    </subcellularLocation>
</comment>
<reference evidence="7 8" key="1">
    <citation type="submission" date="2018-06" db="EMBL/GenBank/DDBJ databases">
        <title>WGS assembly of Brassica rapa FPsc.</title>
        <authorList>
            <person name="Bowman J."/>
            <person name="Kohchi T."/>
            <person name="Yamato K."/>
            <person name="Jenkins J."/>
            <person name="Shu S."/>
            <person name="Ishizaki K."/>
            <person name="Yamaoka S."/>
            <person name="Nishihama R."/>
            <person name="Nakamura Y."/>
            <person name="Berger F."/>
            <person name="Adam C."/>
            <person name="Aki S."/>
            <person name="Althoff F."/>
            <person name="Araki T."/>
            <person name="Arteaga-Vazquez M."/>
            <person name="Balasubrmanian S."/>
            <person name="Bauer D."/>
            <person name="Boehm C."/>
            <person name="Briginshaw L."/>
            <person name="Caballero-Perez J."/>
            <person name="Catarino B."/>
            <person name="Chen F."/>
            <person name="Chiyoda S."/>
            <person name="Chovatia M."/>
            <person name="Davies K."/>
            <person name="Delmans M."/>
            <person name="Demura T."/>
            <person name="Dierschke T."/>
            <person name="Dolan L."/>
            <person name="Dorantes-Acosta A."/>
            <person name="Eklund D."/>
            <person name="Florent S."/>
            <person name="Flores-Sandoval E."/>
            <person name="Fujiyama A."/>
            <person name="Fukuzawa H."/>
            <person name="Galik B."/>
            <person name="Grimanelli D."/>
            <person name="Grimwood J."/>
            <person name="Grossniklaus U."/>
            <person name="Hamada T."/>
            <person name="Haseloff J."/>
            <person name="Hetherington A."/>
            <person name="Higo A."/>
            <person name="Hirakawa Y."/>
            <person name="Hundley H."/>
            <person name="Ikeda Y."/>
            <person name="Inoue K."/>
            <person name="Inoue S."/>
            <person name="Ishida S."/>
            <person name="Jia Q."/>
            <person name="Kakita M."/>
            <person name="Kanazawa T."/>
            <person name="Kawai Y."/>
            <person name="Kawashima T."/>
            <person name="Kennedy M."/>
            <person name="Kinose K."/>
            <person name="Kinoshita T."/>
            <person name="Kohara Y."/>
            <person name="Koide E."/>
            <person name="Komatsu K."/>
            <person name="Kopischke S."/>
            <person name="Kubo M."/>
            <person name="Kyozuka J."/>
            <person name="Lagercrantz U."/>
            <person name="Lin S."/>
            <person name="Lindquist E."/>
            <person name="Lipzen A."/>
            <person name="Lu C."/>
            <person name="Luna E."/>
            <person name="Martienssen R."/>
            <person name="Minamino N."/>
            <person name="Mizutani M."/>
            <person name="Mizutani M."/>
            <person name="Mochizuki N."/>
            <person name="Monte I."/>
            <person name="Mosher R."/>
            <person name="Nagasaki H."/>
            <person name="Nakagami H."/>
            <person name="Naramoto S."/>
            <person name="Nishitani K."/>
            <person name="Ohtani M."/>
            <person name="Okamoto T."/>
            <person name="Okumura M."/>
            <person name="Phillips J."/>
            <person name="Pollak B."/>
            <person name="Reinders A."/>
            <person name="Roevekamp M."/>
            <person name="Sano R."/>
            <person name="Sawa S."/>
            <person name="Schmid M."/>
            <person name="Shirakawa M."/>
            <person name="Solano R."/>
            <person name="Spunde A."/>
            <person name="Suetsugu N."/>
            <person name="Sugano S."/>
            <person name="Sugiyama A."/>
            <person name="Sun R."/>
            <person name="Suzuki Y."/>
            <person name="Takenaka M."/>
            <person name="Takezawa D."/>
            <person name="Tomogane H."/>
            <person name="Tsuzuki M."/>
            <person name="Ueda T."/>
            <person name="Umeda M."/>
            <person name="Ward J."/>
            <person name="Watanabe Y."/>
            <person name="Yazaki K."/>
            <person name="Yokoyama R."/>
            <person name="Yoshitake Y."/>
            <person name="Yotsui I."/>
            <person name="Zachgo S."/>
            <person name="Schmutz J."/>
        </authorList>
    </citation>
    <scope>NUCLEOTIDE SEQUENCE [LARGE SCALE GENOMIC DNA]</scope>
    <source>
        <strain evidence="8">cv. B-3</strain>
    </source>
</reference>
<sequence length="198" mass="21156">MAGEEQRGRWSLRGKTALVTGGTKGIGHGIVEELAGFGAIIHTCARDEAHLNECLSDWKKKGFQVTGSVCDASSWTEREKLMQTVSTLFDAKLSILYVYIGAMNQLARNLACEWASDGIRANAVAPTVIATPLAEAAFDDEFKKAVESTNPLGRLGKPEEVASLVAFLCMPAASYITGQTICVDGGLSINGFSYQPHA</sequence>
<evidence type="ECO:0000256" key="6">
    <source>
        <dbReference type="ARBA" id="ARBA00025714"/>
    </source>
</evidence>
<dbReference type="Gene3D" id="3.40.50.720">
    <property type="entry name" value="NAD(P)-binding Rossmann-like Domain"/>
    <property type="match status" value="2"/>
</dbReference>
<keyword evidence="5" id="KW-0560">Oxidoreductase</keyword>